<accession>A0A9P5UC77</accession>
<keyword evidence="4" id="KW-0175">Coiled coil</keyword>
<evidence type="ECO:0000256" key="3">
    <source>
        <dbReference type="ARBA" id="ARBA00023204"/>
    </source>
</evidence>
<keyword evidence="3" id="KW-0234">DNA repair</keyword>
<dbReference type="EMBL" id="JADNRY010000021">
    <property type="protein sequence ID" value="KAF9072888.1"/>
    <property type="molecule type" value="Genomic_DNA"/>
</dbReference>
<dbReference type="Proteomes" id="UP000772434">
    <property type="component" value="Unassembled WGS sequence"/>
</dbReference>
<dbReference type="InterPro" id="IPR010760">
    <property type="entry name" value="DNA-repair_Swi5"/>
</dbReference>
<dbReference type="GO" id="GO:0034974">
    <property type="term" value="C:Swi5-Swi2 complex"/>
    <property type="evidence" value="ECO:0007669"/>
    <property type="project" value="TreeGrafter"/>
</dbReference>
<evidence type="ECO:0000256" key="2">
    <source>
        <dbReference type="ARBA" id="ARBA00022763"/>
    </source>
</evidence>
<keyword evidence="2" id="KW-0227">DNA damage</keyword>
<dbReference type="AlphaFoldDB" id="A0A9P5UC77"/>
<dbReference type="PANTHER" id="PTHR28529">
    <property type="entry name" value="DNA REPAIR PROTEIN SWI5 HOMOLOG"/>
    <property type="match status" value="1"/>
</dbReference>
<comment type="similarity">
    <text evidence="1">Belongs to the SWI5/SAE3 family.</text>
</comment>
<proteinExistence type="inferred from homology"/>
<feature type="coiled-coil region" evidence="4">
    <location>
        <begin position="7"/>
        <end position="68"/>
    </location>
</feature>
<evidence type="ECO:0000256" key="1">
    <source>
        <dbReference type="ARBA" id="ARBA00008060"/>
    </source>
</evidence>
<dbReference type="PANTHER" id="PTHR28529:SF2">
    <property type="entry name" value="DNA REPAIR PROTEIN SWI5 HOMOLOG"/>
    <property type="match status" value="1"/>
</dbReference>
<comment type="caution">
    <text evidence="5">The sequence shown here is derived from an EMBL/GenBank/DDBJ whole genome shotgun (WGS) entry which is preliminary data.</text>
</comment>
<sequence>MHARVSQKKQQARITELEEQVARLEQELGPGEDAEKIVNKHIKMLHRYNEAKDAAQILIGRLASLKETTIRQIHKDLDLPTED</sequence>
<name>A0A9P5UC77_9AGAR</name>
<dbReference type="OrthoDB" id="255837at2759"/>
<evidence type="ECO:0000313" key="6">
    <source>
        <dbReference type="Proteomes" id="UP000772434"/>
    </source>
</evidence>
<dbReference type="GO" id="GO:0010772">
    <property type="term" value="P:meiotic DNA recombinase assembly involved in reciprocal meiotic recombination"/>
    <property type="evidence" value="ECO:0007669"/>
    <property type="project" value="TreeGrafter"/>
</dbReference>
<organism evidence="5 6">
    <name type="scientific">Rhodocollybia butyracea</name>
    <dbReference type="NCBI Taxonomy" id="206335"/>
    <lineage>
        <taxon>Eukaryota</taxon>
        <taxon>Fungi</taxon>
        <taxon>Dikarya</taxon>
        <taxon>Basidiomycota</taxon>
        <taxon>Agaricomycotina</taxon>
        <taxon>Agaricomycetes</taxon>
        <taxon>Agaricomycetidae</taxon>
        <taxon>Agaricales</taxon>
        <taxon>Marasmiineae</taxon>
        <taxon>Omphalotaceae</taxon>
        <taxon>Rhodocollybia</taxon>
    </lineage>
</organism>
<gene>
    <name evidence="5" type="ORF">BDP27DRAFT_1417659</name>
</gene>
<evidence type="ECO:0000313" key="5">
    <source>
        <dbReference type="EMBL" id="KAF9072888.1"/>
    </source>
</evidence>
<dbReference type="GO" id="GO:0000709">
    <property type="term" value="P:meiotic joint molecule formation"/>
    <property type="evidence" value="ECO:0007669"/>
    <property type="project" value="TreeGrafter"/>
</dbReference>
<dbReference type="Pfam" id="PF07061">
    <property type="entry name" value="Swi5"/>
    <property type="match status" value="1"/>
</dbReference>
<evidence type="ECO:0000256" key="4">
    <source>
        <dbReference type="SAM" id="Coils"/>
    </source>
</evidence>
<keyword evidence="6" id="KW-1185">Reference proteome</keyword>
<dbReference type="GO" id="GO:0032798">
    <property type="term" value="C:Swi5-Sfr1 complex"/>
    <property type="evidence" value="ECO:0007669"/>
    <property type="project" value="TreeGrafter"/>
</dbReference>
<protein>
    <submittedName>
        <fullName evidence="5">DNA repair protein</fullName>
    </submittedName>
</protein>
<reference evidence="5" key="1">
    <citation type="submission" date="2020-11" db="EMBL/GenBank/DDBJ databases">
        <authorList>
            <consortium name="DOE Joint Genome Institute"/>
            <person name="Ahrendt S."/>
            <person name="Riley R."/>
            <person name="Andreopoulos W."/>
            <person name="Labutti K."/>
            <person name="Pangilinan J."/>
            <person name="Ruiz-Duenas F.J."/>
            <person name="Barrasa J.M."/>
            <person name="Sanchez-Garcia M."/>
            <person name="Camarero S."/>
            <person name="Miyauchi S."/>
            <person name="Serrano A."/>
            <person name="Linde D."/>
            <person name="Babiker R."/>
            <person name="Drula E."/>
            <person name="Ayuso-Fernandez I."/>
            <person name="Pacheco R."/>
            <person name="Padilla G."/>
            <person name="Ferreira P."/>
            <person name="Barriuso J."/>
            <person name="Kellner H."/>
            <person name="Castanera R."/>
            <person name="Alfaro M."/>
            <person name="Ramirez L."/>
            <person name="Pisabarro A.G."/>
            <person name="Kuo A."/>
            <person name="Tritt A."/>
            <person name="Lipzen A."/>
            <person name="He G."/>
            <person name="Yan M."/>
            <person name="Ng V."/>
            <person name="Cullen D."/>
            <person name="Martin F."/>
            <person name="Rosso M.-N."/>
            <person name="Henrissat B."/>
            <person name="Hibbett D."/>
            <person name="Martinez A.T."/>
            <person name="Grigoriev I.V."/>
        </authorList>
    </citation>
    <scope>NUCLEOTIDE SEQUENCE</scope>
    <source>
        <strain evidence="5">AH 40177</strain>
    </source>
</reference>
<dbReference type="Gene3D" id="1.20.5.170">
    <property type="match status" value="1"/>
</dbReference>